<evidence type="ECO:0000313" key="1">
    <source>
        <dbReference type="EMBL" id="KAJ3804711.1"/>
    </source>
</evidence>
<evidence type="ECO:0000313" key="2">
    <source>
        <dbReference type="Proteomes" id="UP001163835"/>
    </source>
</evidence>
<dbReference type="Proteomes" id="UP001163835">
    <property type="component" value="Unassembled WGS sequence"/>
</dbReference>
<organism evidence="1 2">
    <name type="scientific">Lentinula aff. lateritia</name>
    <dbReference type="NCBI Taxonomy" id="2804960"/>
    <lineage>
        <taxon>Eukaryota</taxon>
        <taxon>Fungi</taxon>
        <taxon>Dikarya</taxon>
        <taxon>Basidiomycota</taxon>
        <taxon>Agaricomycotina</taxon>
        <taxon>Agaricomycetes</taxon>
        <taxon>Agaricomycetidae</taxon>
        <taxon>Agaricales</taxon>
        <taxon>Marasmiineae</taxon>
        <taxon>Omphalotaceae</taxon>
        <taxon>Lentinula</taxon>
    </lineage>
</organism>
<comment type="caution">
    <text evidence="1">The sequence shown here is derived from an EMBL/GenBank/DDBJ whole genome shotgun (WGS) entry which is preliminary data.</text>
</comment>
<reference evidence="1" key="1">
    <citation type="submission" date="2022-09" db="EMBL/GenBank/DDBJ databases">
        <title>A Global Phylogenomic Analysis of the Shiitake Genus Lentinula.</title>
        <authorList>
            <consortium name="DOE Joint Genome Institute"/>
            <person name="Sierra-Patev S."/>
            <person name="Min B."/>
            <person name="Naranjo-Ortiz M."/>
            <person name="Looney B."/>
            <person name="Konkel Z."/>
            <person name="Slot J.C."/>
            <person name="Sakamoto Y."/>
            <person name="Steenwyk J.L."/>
            <person name="Rokas A."/>
            <person name="Carro J."/>
            <person name="Camarero S."/>
            <person name="Ferreira P."/>
            <person name="Molpeceres G."/>
            <person name="Ruiz-Duenas F.J."/>
            <person name="Serrano A."/>
            <person name="Henrissat B."/>
            <person name="Drula E."/>
            <person name="Hughes K.W."/>
            <person name="Mata J.L."/>
            <person name="Ishikawa N.K."/>
            <person name="Vargas-Isla R."/>
            <person name="Ushijima S."/>
            <person name="Smith C.A."/>
            <person name="Ahrendt S."/>
            <person name="Andreopoulos W."/>
            <person name="He G."/>
            <person name="Labutti K."/>
            <person name="Lipzen A."/>
            <person name="Ng V."/>
            <person name="Riley R."/>
            <person name="Sandor L."/>
            <person name="Barry K."/>
            <person name="Martinez A.T."/>
            <person name="Xiao Y."/>
            <person name="Gibbons J.G."/>
            <person name="Terashima K."/>
            <person name="Grigoriev I.V."/>
            <person name="Hibbett D.S."/>
        </authorList>
    </citation>
    <scope>NUCLEOTIDE SEQUENCE</scope>
    <source>
        <strain evidence="1">TMI1499</strain>
    </source>
</reference>
<name>A0ACC1TJX6_9AGAR</name>
<proteinExistence type="predicted"/>
<dbReference type="EMBL" id="MU795841">
    <property type="protein sequence ID" value="KAJ3804711.1"/>
    <property type="molecule type" value="Genomic_DNA"/>
</dbReference>
<keyword evidence="2" id="KW-1185">Reference proteome</keyword>
<accession>A0ACC1TJX6</accession>
<gene>
    <name evidence="1" type="ORF">F5876DRAFT_82709</name>
</gene>
<protein>
    <submittedName>
        <fullName evidence="1">Uncharacterized protein</fullName>
    </submittedName>
</protein>
<sequence length="377" mass="43188">MLPPREFLPELPGGKFFQGRPPKVPSKGAEPKEFAESQEIERTRIQIDRPRKPYNTSVPIALLVPSFGNFQTNVKNVSPSDRAMLYATKMRHELCDIFHEEIDRERKFCSILGEFLSEGIRNAVTGKLKTDGGVTYKYTAVDEDGAPRLFIKVKLEQTGTSDPCFQVSLDYLENTRRVRQNVVNRNKKAAAWVRARLPLILITHAALNILFADLGKLYDNPPPLNPLFPVQHEYPYPRRFKCGNQVITFTYLKRVDPIRLVFEVETEEKKLLYIKYTQRYGVEAHRKAHEFGFAPELLAYDDTLPGCWKMVVMEPIPKGYVETDSIQGSEEQGKVQAVVIAKMKPYFDEGFVHGDLRAANIFVDGERQNIMVFDRTV</sequence>